<proteinExistence type="predicted"/>
<dbReference type="RefSeq" id="WP_272175992.1">
    <property type="nucleotide sequence ID" value="NZ_JAQOSK010000007.1"/>
</dbReference>
<evidence type="ECO:0000256" key="1">
    <source>
        <dbReference type="SAM" id="Phobius"/>
    </source>
</evidence>
<evidence type="ECO:0000313" key="3">
    <source>
        <dbReference type="Proteomes" id="UP001221328"/>
    </source>
</evidence>
<comment type="caution">
    <text evidence="2">The sequence shown here is derived from an EMBL/GenBank/DDBJ whole genome shotgun (WGS) entry which is preliminary data.</text>
</comment>
<dbReference type="Proteomes" id="UP001221328">
    <property type="component" value="Unassembled WGS sequence"/>
</dbReference>
<gene>
    <name evidence="2" type="ORF">PO587_19315</name>
</gene>
<organism evidence="2 3">
    <name type="scientific">Streptomyces gilvifuscus</name>
    <dbReference type="NCBI Taxonomy" id="1550617"/>
    <lineage>
        <taxon>Bacteria</taxon>
        <taxon>Bacillati</taxon>
        <taxon>Actinomycetota</taxon>
        <taxon>Actinomycetes</taxon>
        <taxon>Kitasatosporales</taxon>
        <taxon>Streptomycetaceae</taxon>
        <taxon>Streptomyces</taxon>
    </lineage>
</organism>
<protein>
    <submittedName>
        <fullName evidence="2">Uncharacterized protein</fullName>
    </submittedName>
</protein>
<reference evidence="2 3" key="1">
    <citation type="journal article" date="2015" name="Int. J. Syst. Evol. Microbiol.">
        <title>Streptomyces gilvifuscus sp. nov., an actinomycete that produces antibacterial compounds isolated from soil.</title>
        <authorList>
            <person name="Nguyen T.M."/>
            <person name="Kim J."/>
        </authorList>
    </citation>
    <scope>NUCLEOTIDE SEQUENCE [LARGE SCALE GENOMIC DNA]</scope>
    <source>
        <strain evidence="2 3">T113</strain>
    </source>
</reference>
<evidence type="ECO:0000313" key="2">
    <source>
        <dbReference type="EMBL" id="MDC2956624.1"/>
    </source>
</evidence>
<sequence length="82" mass="8855">MSALQENEDGVVVARLSRTYWLYAADSRGRRPDAQPSRTGSRRAVPAAVRPAPVSRWGRLRAVMLPVALLTVTAAVLVGVLT</sequence>
<accession>A0ABT5FVP0</accession>
<keyword evidence="1" id="KW-0812">Transmembrane</keyword>
<keyword evidence="3" id="KW-1185">Reference proteome</keyword>
<keyword evidence="1" id="KW-0472">Membrane</keyword>
<feature type="transmembrane region" description="Helical" evidence="1">
    <location>
        <begin position="60"/>
        <end position="81"/>
    </location>
</feature>
<name>A0ABT5FVP0_9ACTN</name>
<dbReference type="EMBL" id="JAQOSK010000007">
    <property type="protein sequence ID" value="MDC2956624.1"/>
    <property type="molecule type" value="Genomic_DNA"/>
</dbReference>
<keyword evidence="1" id="KW-1133">Transmembrane helix</keyword>